<sequence>MWDLIEGNEDIYIILYCLIVLVINISFLRDYKNIKKGLNEISSNDLEVDPASLSLLFIGLLFNFFRRWLIYIFAVLITESTFVVIISFVLFVISLYDSLFNYSLARVKKSNAGLYLAIADTVFISIFVIFLFVS</sequence>
<accession>A0A2I0QSM8</accession>
<keyword evidence="1" id="KW-0472">Membrane</keyword>
<organism evidence="2 3">
    <name type="scientific">Halalkalibacillus sediminis</name>
    <dbReference type="NCBI Taxonomy" id="2018042"/>
    <lineage>
        <taxon>Bacteria</taxon>
        <taxon>Bacillati</taxon>
        <taxon>Bacillota</taxon>
        <taxon>Bacilli</taxon>
        <taxon>Bacillales</taxon>
        <taxon>Bacillaceae</taxon>
        <taxon>Halalkalibacillus</taxon>
    </lineage>
</organism>
<evidence type="ECO:0000256" key="1">
    <source>
        <dbReference type="SAM" id="Phobius"/>
    </source>
</evidence>
<evidence type="ECO:0000313" key="3">
    <source>
        <dbReference type="Proteomes" id="UP000243524"/>
    </source>
</evidence>
<dbReference type="RefSeq" id="WP_101332147.1">
    <property type="nucleotide sequence ID" value="NZ_PJNH01000003.1"/>
</dbReference>
<dbReference type="AlphaFoldDB" id="A0A2I0QSM8"/>
<dbReference type="OrthoDB" id="2451685at2"/>
<keyword evidence="1" id="KW-1133">Transmembrane helix</keyword>
<feature type="transmembrane region" description="Helical" evidence="1">
    <location>
        <begin position="12"/>
        <end position="28"/>
    </location>
</feature>
<evidence type="ECO:0000313" key="2">
    <source>
        <dbReference type="EMBL" id="PKR77319.1"/>
    </source>
</evidence>
<protein>
    <submittedName>
        <fullName evidence="2">Uncharacterized protein</fullName>
    </submittedName>
</protein>
<feature type="transmembrane region" description="Helical" evidence="1">
    <location>
        <begin position="71"/>
        <end position="93"/>
    </location>
</feature>
<feature type="transmembrane region" description="Helical" evidence="1">
    <location>
        <begin position="114"/>
        <end position="133"/>
    </location>
</feature>
<gene>
    <name evidence="2" type="ORF">CEY16_11335</name>
</gene>
<dbReference type="EMBL" id="PJNH01000003">
    <property type="protein sequence ID" value="PKR77319.1"/>
    <property type="molecule type" value="Genomic_DNA"/>
</dbReference>
<reference evidence="2 3" key="1">
    <citation type="submission" date="2017-06" db="EMBL/GenBank/DDBJ databases">
        <title>the draft geome sequence of Illustriluteabacillus marina B3227.</title>
        <authorList>
            <person name="He R.-H."/>
            <person name="Du Z.-J."/>
        </authorList>
    </citation>
    <scope>NUCLEOTIDE SEQUENCE [LARGE SCALE GENOMIC DNA]</scope>
    <source>
        <strain evidence="2 3">B3227</strain>
    </source>
</reference>
<comment type="caution">
    <text evidence="2">The sequence shown here is derived from an EMBL/GenBank/DDBJ whole genome shotgun (WGS) entry which is preliminary data.</text>
</comment>
<dbReference type="Proteomes" id="UP000243524">
    <property type="component" value="Unassembled WGS sequence"/>
</dbReference>
<keyword evidence="1" id="KW-0812">Transmembrane</keyword>
<keyword evidence="3" id="KW-1185">Reference proteome</keyword>
<name>A0A2I0QSM8_9BACI</name>
<proteinExistence type="predicted"/>